<dbReference type="Proteomes" id="UP000193685">
    <property type="component" value="Unassembled WGS sequence"/>
</dbReference>
<evidence type="ECO:0000313" key="2">
    <source>
        <dbReference type="EMBL" id="ORY80999.1"/>
    </source>
</evidence>
<accession>A0A1Y2FAR2</accession>
<feature type="region of interest" description="Disordered" evidence="1">
    <location>
        <begin position="310"/>
        <end position="345"/>
    </location>
</feature>
<gene>
    <name evidence="2" type="ORF">BCR37DRAFT_380886</name>
</gene>
<feature type="compositionally biased region" description="Polar residues" evidence="1">
    <location>
        <begin position="310"/>
        <end position="328"/>
    </location>
</feature>
<proteinExistence type="predicted"/>
<name>A0A1Y2FAR2_PROLT</name>
<comment type="caution">
    <text evidence="2">The sequence shown here is derived from an EMBL/GenBank/DDBJ whole genome shotgun (WGS) entry which is preliminary data.</text>
</comment>
<protein>
    <submittedName>
        <fullName evidence="2">Uncharacterized protein</fullName>
    </submittedName>
</protein>
<dbReference type="GeneID" id="63786174"/>
<dbReference type="RefSeq" id="XP_040724644.1">
    <property type="nucleotide sequence ID" value="XM_040869575.1"/>
</dbReference>
<dbReference type="EMBL" id="MCFI01000012">
    <property type="protein sequence ID" value="ORY80999.1"/>
    <property type="molecule type" value="Genomic_DNA"/>
</dbReference>
<feature type="region of interest" description="Disordered" evidence="1">
    <location>
        <begin position="195"/>
        <end position="228"/>
    </location>
</feature>
<organism evidence="2 3">
    <name type="scientific">Protomyces lactucae-debilis</name>
    <dbReference type="NCBI Taxonomy" id="2754530"/>
    <lineage>
        <taxon>Eukaryota</taxon>
        <taxon>Fungi</taxon>
        <taxon>Dikarya</taxon>
        <taxon>Ascomycota</taxon>
        <taxon>Taphrinomycotina</taxon>
        <taxon>Taphrinomycetes</taxon>
        <taxon>Taphrinales</taxon>
        <taxon>Protomycetaceae</taxon>
        <taxon>Protomyces</taxon>
    </lineage>
</organism>
<reference evidence="2 3" key="1">
    <citation type="submission" date="2016-07" db="EMBL/GenBank/DDBJ databases">
        <title>Pervasive Adenine N6-methylation of Active Genes in Fungi.</title>
        <authorList>
            <consortium name="DOE Joint Genome Institute"/>
            <person name="Mondo S.J."/>
            <person name="Dannebaum R.O."/>
            <person name="Kuo R.C."/>
            <person name="Labutti K."/>
            <person name="Haridas S."/>
            <person name="Kuo A."/>
            <person name="Salamov A."/>
            <person name="Ahrendt S.R."/>
            <person name="Lipzen A."/>
            <person name="Sullivan W."/>
            <person name="Andreopoulos W.B."/>
            <person name="Clum A."/>
            <person name="Lindquist E."/>
            <person name="Daum C."/>
            <person name="Ramamoorthy G.K."/>
            <person name="Gryganskyi A."/>
            <person name="Culley D."/>
            <person name="Magnuson J.K."/>
            <person name="James T.Y."/>
            <person name="O'Malley M.A."/>
            <person name="Stajich J.E."/>
            <person name="Spatafora J.W."/>
            <person name="Visel A."/>
            <person name="Grigoriev I.V."/>
        </authorList>
    </citation>
    <scope>NUCLEOTIDE SEQUENCE [LARGE SCALE GENOMIC DNA]</scope>
    <source>
        <strain evidence="2 3">12-1054</strain>
    </source>
</reference>
<sequence length="345" mass="38674">MREASCLQSYPEVKSLFGFEFLPLNSQRQIHHCSVICQCQIVITWKKIRMPSLKHFDQIYEFSPKTTKSFWTDQKIPLSSQRPKSCYPTEIIARVLSTKQLPDMEVEQWAIRPPVVVEERTRCDCLIWSMKCTCNPYGGTQREHRYVPDHCILGFQTPRTAATSISQDLQAPAGAIVANTQTCPTQPLIAGQVDTSTTQASGSGGHSHDQSQLTDRTPAVNEPQGPTTSAEVNQFLQNTQFGFNCRTDILPDENGLPQWSTSLYAMECFLMSDGATPGPLRENCQCPWPLADPLECELLQQSQNNTCTNLDAQSRSQEGQSKRQNTRGMNYGEQGGRFGNLPNFI</sequence>
<evidence type="ECO:0000313" key="3">
    <source>
        <dbReference type="Proteomes" id="UP000193685"/>
    </source>
</evidence>
<evidence type="ECO:0000256" key="1">
    <source>
        <dbReference type="SAM" id="MobiDB-lite"/>
    </source>
</evidence>
<dbReference type="AlphaFoldDB" id="A0A1Y2FAR2"/>
<keyword evidence="3" id="KW-1185">Reference proteome</keyword>